<name>A0A139WUK5_9CYAN</name>
<dbReference type="STRING" id="128403.WA1_40890"/>
<reference evidence="1 2" key="1">
    <citation type="journal article" date="2013" name="Genome Biol. Evol.">
        <title>Genomes of Stigonematalean cyanobacteria (subsection V) and the evolution of oxygenic photosynthesis from prokaryotes to plastids.</title>
        <authorList>
            <person name="Dagan T."/>
            <person name="Roettger M."/>
            <person name="Stucken K."/>
            <person name="Landan G."/>
            <person name="Koch R."/>
            <person name="Major P."/>
            <person name="Gould S.B."/>
            <person name="Goremykin V.V."/>
            <person name="Rippka R."/>
            <person name="Tandeau de Marsac N."/>
            <person name="Gugger M."/>
            <person name="Lockhart P.J."/>
            <person name="Allen J.F."/>
            <person name="Brune I."/>
            <person name="Maus I."/>
            <person name="Puhler A."/>
            <person name="Martin W.F."/>
        </authorList>
    </citation>
    <scope>NUCLEOTIDE SEQUENCE [LARGE SCALE GENOMIC DNA]</scope>
    <source>
        <strain evidence="1 2">PCC 7110</strain>
    </source>
</reference>
<dbReference type="Proteomes" id="UP000076925">
    <property type="component" value="Unassembled WGS sequence"/>
</dbReference>
<comment type="caution">
    <text evidence="1">The sequence shown here is derived from an EMBL/GenBank/DDBJ whole genome shotgun (WGS) entry which is preliminary data.</text>
</comment>
<dbReference type="RefSeq" id="WP_017742792.1">
    <property type="nucleotide sequence ID" value="NZ_KQ976354.1"/>
</dbReference>
<dbReference type="EMBL" id="ANNX02000047">
    <property type="protein sequence ID" value="KYC36099.1"/>
    <property type="molecule type" value="Genomic_DNA"/>
</dbReference>
<sequence>MRCAQPFIPIASGRLGKQILELRGFGLADFSKHIADKYSGAELGKFKFPTLTLLPRVSRSWNVFNITHIFKNQVISVPLSTTQLNLNLNILLFLNTVVQRFVGGESKPQDLHSTRFTFSNNSTVSITKTSLSRLYQQVHTRLMQFFASRESKSQISQSGEWTFSQSNTILITQTSLPQLNQLENIEVRQKEQSNQAVLSFQKKSDAIAVKLPSSFDLQQSESNTPPTQNLQLEIPASQFQIFISRSQSSTLLTEKKKPVLIHLLNMNQITSTVERTSQLIQRLQNTETQTILQYRKLATHSIVFYNTLSPRITREKIPISSISQIANITYQTQQSTNVFNNISRQQIASRESKSQISQSGEWTFSQSNTILITQTSLPQLNQLENIEVRQKEQSNQAVLSFQKKSDAIAVKLPSSFDLQQSESNTPPTQNLQLEIPASQFQIFISRSQSPTLLTEKKKPVLIHLLNMNQITSTVEGTSQLIQRLQNTETQTILQYRKLATHSIVFYNTLSPRITRGKIPASSISQIANITYQTQQSTNVFNNISRQQIVSRESKSQISQSGGGTFSQSNTILITQTSLPQLNQLENIEVSQKEQSNQAVLSFQKKSDAIAVESPSSFGLQQPESNTSPTQNLQLEIPASQAQIFVSRSQSSTLLTENKKPVLIHLSNMNQITSTVEKTSQLIQRLQSIETQTISQYRKLATNYTNSQEELSLAPHHTRTRSLSTHLQSSEDLVLHQQVDRTTIKNQPKQNYPNTLTMEFVQPKANISTVQNDRENKVKGKNDIVKQVQTDIPTINVNRIAEQVYQLIEKKLKIERQRRGML</sequence>
<keyword evidence="2" id="KW-1185">Reference proteome</keyword>
<proteinExistence type="predicted"/>
<dbReference type="AlphaFoldDB" id="A0A139WUK5"/>
<protein>
    <submittedName>
        <fullName evidence="1">Uncharacterized protein</fullName>
    </submittedName>
</protein>
<evidence type="ECO:0000313" key="1">
    <source>
        <dbReference type="EMBL" id="KYC36099.1"/>
    </source>
</evidence>
<accession>A0A139WUK5</accession>
<gene>
    <name evidence="1" type="ORF">WA1_40890</name>
</gene>
<dbReference type="OrthoDB" id="50456at1161"/>
<organism evidence="1 2">
    <name type="scientific">Scytonema hofmannii PCC 7110</name>
    <dbReference type="NCBI Taxonomy" id="128403"/>
    <lineage>
        <taxon>Bacteria</taxon>
        <taxon>Bacillati</taxon>
        <taxon>Cyanobacteriota</taxon>
        <taxon>Cyanophyceae</taxon>
        <taxon>Nostocales</taxon>
        <taxon>Scytonemataceae</taxon>
        <taxon>Scytonema</taxon>
    </lineage>
</organism>
<evidence type="ECO:0000313" key="2">
    <source>
        <dbReference type="Proteomes" id="UP000076925"/>
    </source>
</evidence>